<dbReference type="InterPro" id="IPR035996">
    <property type="entry name" value="4pyrrol_Methylase_sf"/>
</dbReference>
<dbReference type="CDD" id="cd11642">
    <property type="entry name" value="SUMT"/>
    <property type="match status" value="1"/>
</dbReference>
<evidence type="ECO:0000313" key="7">
    <source>
        <dbReference type="EMBL" id="MBC2959219.1"/>
    </source>
</evidence>
<evidence type="ECO:0000259" key="6">
    <source>
        <dbReference type="Pfam" id="PF00590"/>
    </source>
</evidence>
<evidence type="ECO:0000256" key="1">
    <source>
        <dbReference type="ARBA" id="ARBA00012162"/>
    </source>
</evidence>
<dbReference type="InterPro" id="IPR050161">
    <property type="entry name" value="Siro_Cobalamin_biosynth"/>
</dbReference>
<dbReference type="EMBL" id="JACMYC010000001">
    <property type="protein sequence ID" value="MBC2959219.1"/>
    <property type="molecule type" value="Genomic_DNA"/>
</dbReference>
<dbReference type="GO" id="GO:0004851">
    <property type="term" value="F:uroporphyrin-III C-methyltransferase activity"/>
    <property type="evidence" value="ECO:0007669"/>
    <property type="project" value="UniProtKB-EC"/>
</dbReference>
<dbReference type="InterPro" id="IPR014777">
    <property type="entry name" value="4pyrrole_Mease_sub1"/>
</dbReference>
<dbReference type="PANTHER" id="PTHR45790:SF3">
    <property type="entry name" value="S-ADENOSYL-L-METHIONINE-DEPENDENT UROPORPHYRINOGEN III METHYLTRANSFERASE, CHLOROPLASTIC"/>
    <property type="match status" value="1"/>
</dbReference>
<accession>A0ABR6U467</accession>
<dbReference type="SUPFAM" id="SSF53790">
    <property type="entry name" value="Tetrapyrrole methylase"/>
    <property type="match status" value="1"/>
</dbReference>
<keyword evidence="8" id="KW-1185">Reference proteome</keyword>
<dbReference type="InterPro" id="IPR000878">
    <property type="entry name" value="4pyrrol_Mease"/>
</dbReference>
<name>A0ABR6U467_9ACTN</name>
<dbReference type="PANTHER" id="PTHR45790">
    <property type="entry name" value="SIROHEME SYNTHASE-RELATED"/>
    <property type="match status" value="1"/>
</dbReference>
<dbReference type="Gene3D" id="3.30.950.10">
    <property type="entry name" value="Methyltransferase, Cobalt-precorrin-4 Transmethylase, Domain 2"/>
    <property type="match status" value="1"/>
</dbReference>
<dbReference type="NCBIfam" id="NF004790">
    <property type="entry name" value="PRK06136.1"/>
    <property type="match status" value="1"/>
</dbReference>
<dbReference type="EC" id="2.1.1.107" evidence="1"/>
<feature type="domain" description="Tetrapyrrole methylase" evidence="6">
    <location>
        <begin position="12"/>
        <end position="223"/>
    </location>
</feature>
<keyword evidence="5" id="KW-0627">Porphyrin biosynthesis</keyword>
<keyword evidence="2 7" id="KW-0489">Methyltransferase</keyword>
<keyword evidence="4" id="KW-0949">S-adenosyl-L-methionine</keyword>
<gene>
    <name evidence="7" type="primary">cobA</name>
    <name evidence="7" type="ORF">H7344_02765</name>
</gene>
<evidence type="ECO:0000256" key="5">
    <source>
        <dbReference type="ARBA" id="ARBA00023244"/>
    </source>
</evidence>
<dbReference type="InterPro" id="IPR014776">
    <property type="entry name" value="4pyrrole_Mease_sub2"/>
</dbReference>
<evidence type="ECO:0000256" key="3">
    <source>
        <dbReference type="ARBA" id="ARBA00022679"/>
    </source>
</evidence>
<dbReference type="GO" id="GO:0032259">
    <property type="term" value="P:methylation"/>
    <property type="evidence" value="ECO:0007669"/>
    <property type="project" value="UniProtKB-KW"/>
</dbReference>
<dbReference type="Pfam" id="PF00590">
    <property type="entry name" value="TP_methylase"/>
    <property type="match status" value="1"/>
</dbReference>
<proteinExistence type="predicted"/>
<dbReference type="NCBIfam" id="TIGR01469">
    <property type="entry name" value="cobA_cysG_Cterm"/>
    <property type="match status" value="1"/>
</dbReference>
<evidence type="ECO:0000256" key="2">
    <source>
        <dbReference type="ARBA" id="ARBA00022603"/>
    </source>
</evidence>
<dbReference type="InterPro" id="IPR006366">
    <property type="entry name" value="CobA/CysG_C"/>
</dbReference>
<comment type="caution">
    <text evidence="7">The sequence shown here is derived from an EMBL/GenBank/DDBJ whole genome shotgun (WGS) entry which is preliminary data.</text>
</comment>
<evidence type="ECO:0000256" key="4">
    <source>
        <dbReference type="ARBA" id="ARBA00022691"/>
    </source>
</evidence>
<organism evidence="7 8">
    <name type="scientific">Nocardioides deserti</name>
    <dbReference type="NCBI Taxonomy" id="1588644"/>
    <lineage>
        <taxon>Bacteria</taxon>
        <taxon>Bacillati</taxon>
        <taxon>Actinomycetota</taxon>
        <taxon>Actinomycetes</taxon>
        <taxon>Propionibacteriales</taxon>
        <taxon>Nocardioidaceae</taxon>
        <taxon>Nocardioides</taxon>
    </lineage>
</organism>
<keyword evidence="3 7" id="KW-0808">Transferase</keyword>
<dbReference type="RefSeq" id="WP_186344461.1">
    <property type="nucleotide sequence ID" value="NZ_BMMR01000001.1"/>
</dbReference>
<protein>
    <recommendedName>
        <fullName evidence="1">uroporphyrinogen-III C-methyltransferase</fullName>
        <ecNumber evidence="1">2.1.1.107</ecNumber>
    </recommendedName>
</protein>
<dbReference type="Gene3D" id="3.40.1010.10">
    <property type="entry name" value="Cobalt-precorrin-4 Transmethylase, Domain 1"/>
    <property type="match status" value="1"/>
</dbReference>
<evidence type="ECO:0000313" key="8">
    <source>
        <dbReference type="Proteomes" id="UP000604001"/>
    </source>
</evidence>
<dbReference type="Proteomes" id="UP000604001">
    <property type="component" value="Unassembled WGS sequence"/>
</dbReference>
<reference evidence="7 8" key="1">
    <citation type="submission" date="2020-08" db="EMBL/GenBank/DDBJ databases">
        <title>novel species in genus Nocardioides.</title>
        <authorList>
            <person name="Zhang G."/>
        </authorList>
    </citation>
    <scope>NUCLEOTIDE SEQUENCE [LARGE SCALE GENOMIC DNA]</scope>
    <source>
        <strain evidence="7 8">SC8A-24</strain>
    </source>
</reference>
<sequence>MGTLAPLLPGSVTLVAGGPGDAGLMTVAGRAAVEQADVLLVDHLAPQEALAWARPDAEVLDVAKLPRGRTTPQERINELLVEHARAGRRVVRLKGGDGFVFGRGMEEVLACADAGIEARVLPGVSSAVAVPALAGIPVTHRGVVHGFSVLSGHVPPGHPTCTLDYAALARSGTTLVLLMGVANLAAITAELLGHGMPPATPAAVVARGGHPDQEVRVAHLADIATAAAGIAPPAVTVIGEVAAFATPTRQLEETR</sequence>